<reference evidence="4" key="1">
    <citation type="submission" date="2022-01" db="EMBL/GenBank/DDBJ databases">
        <authorList>
            <person name="King R."/>
        </authorList>
    </citation>
    <scope>NUCLEOTIDE SEQUENCE</scope>
</reference>
<dbReference type="AlphaFoldDB" id="A0A9P0DG24"/>
<evidence type="ECO:0000259" key="2">
    <source>
        <dbReference type="Pfam" id="PF00501"/>
    </source>
</evidence>
<dbReference type="PANTHER" id="PTHR43201:SF8">
    <property type="entry name" value="ACYL-COA SYNTHETASE FAMILY MEMBER 3"/>
    <property type="match status" value="1"/>
</dbReference>
<dbReference type="InterPro" id="IPR042099">
    <property type="entry name" value="ANL_N_sf"/>
</dbReference>
<dbReference type="CDD" id="cd05941">
    <property type="entry name" value="MCS"/>
    <property type="match status" value="1"/>
</dbReference>
<name>A0A9P0DG24_PHACE</name>
<dbReference type="GO" id="GO:0006631">
    <property type="term" value="P:fatty acid metabolic process"/>
    <property type="evidence" value="ECO:0007669"/>
    <property type="project" value="TreeGrafter"/>
</dbReference>
<dbReference type="PANTHER" id="PTHR43201">
    <property type="entry name" value="ACYL-COA SYNTHETASE"/>
    <property type="match status" value="1"/>
</dbReference>
<sequence length="577" mass="65477">MFLLNRYIRSSVSKIKCRRYQQTQAKVQYPNNLPNGPVFRNAQFFSERIALRDRIAGYTYANIFVSANELSKEITKLVQGHTGERVMFMCPNDVNYVITLWAIWMSGQIAVPLSPLHPKNILLYYANDTNSKLIVTTPEYADLIQRVSRNTHSRMHVLDDKMQLNCAQKAPVSQSDLDGGLPLEFYDNSKALILYTSGTTGNPKGVVLSHKNLQCQITTLVDAWKWTQNDVILHTLPLHHVHGIVNALLCPLYVGAKTIMLNKFNANSVWTYLLGINAKPDDRRISVYMAVPTIYSLLIEEFERVFKDDAKMVEYIKNTLKNKVRLMVSGSAPLPVPVYERWMEISGHKLLERYGMTESGMVLSNEYNSDREPGFVGVPLPGVSVRLVESDEESGELRTILECTNNSGSLDFAQKVYKSENHKGELLVKGDGIFKEYFNRPEATRKEFTSDGWFKTGDLCEYAADKKKFKILGRKSVDIIKSGGYKLSALEIEVQLLAHPDIKECVVVGVDDDKWGQRVVAFVVLRGEKEMALEDLRSWADEKMPKYWVPSVLRVVESIPKNAMGKVNKKELAKVFI</sequence>
<proteinExistence type="inferred from homology"/>
<dbReference type="Gene3D" id="3.30.300.30">
    <property type="match status" value="1"/>
</dbReference>
<dbReference type="GO" id="GO:0031956">
    <property type="term" value="F:medium-chain fatty acid-CoA ligase activity"/>
    <property type="evidence" value="ECO:0007669"/>
    <property type="project" value="TreeGrafter"/>
</dbReference>
<evidence type="ECO:0000259" key="3">
    <source>
        <dbReference type="Pfam" id="PF13193"/>
    </source>
</evidence>
<keyword evidence="5" id="KW-1185">Reference proteome</keyword>
<dbReference type="EMBL" id="OU896707">
    <property type="protein sequence ID" value="CAH1116629.1"/>
    <property type="molecule type" value="Genomic_DNA"/>
</dbReference>
<protein>
    <submittedName>
        <fullName evidence="4">Uncharacterized protein</fullName>
    </submittedName>
</protein>
<dbReference type="InterPro" id="IPR020845">
    <property type="entry name" value="AMP-binding_CS"/>
</dbReference>
<evidence type="ECO:0000256" key="1">
    <source>
        <dbReference type="ARBA" id="ARBA00006432"/>
    </source>
</evidence>
<dbReference type="PROSITE" id="PS00455">
    <property type="entry name" value="AMP_BINDING"/>
    <property type="match status" value="1"/>
</dbReference>
<reference evidence="4" key="2">
    <citation type="submission" date="2022-10" db="EMBL/GenBank/DDBJ databases">
        <authorList>
            <consortium name="ENA_rothamsted_submissions"/>
            <consortium name="culmorum"/>
            <person name="King R."/>
        </authorList>
    </citation>
    <scope>NUCLEOTIDE SEQUENCE</scope>
</reference>
<organism evidence="4 5">
    <name type="scientific">Phaedon cochleariae</name>
    <name type="common">Mustard beetle</name>
    <dbReference type="NCBI Taxonomy" id="80249"/>
    <lineage>
        <taxon>Eukaryota</taxon>
        <taxon>Metazoa</taxon>
        <taxon>Ecdysozoa</taxon>
        <taxon>Arthropoda</taxon>
        <taxon>Hexapoda</taxon>
        <taxon>Insecta</taxon>
        <taxon>Pterygota</taxon>
        <taxon>Neoptera</taxon>
        <taxon>Endopterygota</taxon>
        <taxon>Coleoptera</taxon>
        <taxon>Polyphaga</taxon>
        <taxon>Cucujiformia</taxon>
        <taxon>Chrysomeloidea</taxon>
        <taxon>Chrysomelidae</taxon>
        <taxon>Chrysomelinae</taxon>
        <taxon>Chrysomelini</taxon>
        <taxon>Phaedon</taxon>
    </lineage>
</organism>
<dbReference type="InterPro" id="IPR000873">
    <property type="entry name" value="AMP-dep_synth/lig_dom"/>
</dbReference>
<dbReference type="Proteomes" id="UP001153737">
    <property type="component" value="Chromosome 1"/>
</dbReference>
<accession>A0A9P0DG24</accession>
<gene>
    <name evidence="4" type="ORF">PHAECO_LOCUS756</name>
</gene>
<dbReference type="Pfam" id="PF00501">
    <property type="entry name" value="AMP-binding"/>
    <property type="match status" value="1"/>
</dbReference>
<dbReference type="InterPro" id="IPR045851">
    <property type="entry name" value="AMP-bd_C_sf"/>
</dbReference>
<feature type="domain" description="AMP-dependent synthetase/ligase" evidence="2">
    <location>
        <begin position="40"/>
        <end position="438"/>
    </location>
</feature>
<evidence type="ECO:0000313" key="5">
    <source>
        <dbReference type="Proteomes" id="UP001153737"/>
    </source>
</evidence>
<comment type="similarity">
    <text evidence="1">Belongs to the ATP-dependent AMP-binding enzyme family.</text>
</comment>
<dbReference type="Pfam" id="PF13193">
    <property type="entry name" value="AMP-binding_C"/>
    <property type="match status" value="1"/>
</dbReference>
<evidence type="ECO:0000313" key="4">
    <source>
        <dbReference type="EMBL" id="CAH1116629.1"/>
    </source>
</evidence>
<feature type="domain" description="AMP-binding enzyme C-terminal" evidence="3">
    <location>
        <begin position="491"/>
        <end position="566"/>
    </location>
</feature>
<dbReference type="Gene3D" id="3.40.50.12780">
    <property type="entry name" value="N-terminal domain of ligase-like"/>
    <property type="match status" value="1"/>
</dbReference>
<dbReference type="InterPro" id="IPR025110">
    <property type="entry name" value="AMP-bd_C"/>
</dbReference>
<dbReference type="OrthoDB" id="2962993at2759"/>
<dbReference type="SUPFAM" id="SSF56801">
    <property type="entry name" value="Acetyl-CoA synthetase-like"/>
    <property type="match status" value="1"/>
</dbReference>